<keyword evidence="2" id="KW-1185">Reference proteome</keyword>
<comment type="caution">
    <text evidence="1">The sequence shown here is derived from an EMBL/GenBank/DDBJ whole genome shotgun (WGS) entry which is preliminary data.</text>
</comment>
<evidence type="ECO:0000313" key="2">
    <source>
        <dbReference type="Proteomes" id="UP001209229"/>
    </source>
</evidence>
<dbReference type="RefSeq" id="WP_301188499.1">
    <property type="nucleotide sequence ID" value="NZ_JAPDPJ010000001.1"/>
</dbReference>
<dbReference type="InterPro" id="IPR046558">
    <property type="entry name" value="DUF6712"/>
</dbReference>
<dbReference type="Pfam" id="PF20459">
    <property type="entry name" value="DUF6712"/>
    <property type="match status" value="1"/>
</dbReference>
<organism evidence="1 2">
    <name type="scientific">Plebeiibacterium sediminum</name>
    <dbReference type="NCBI Taxonomy" id="2992112"/>
    <lineage>
        <taxon>Bacteria</taxon>
        <taxon>Pseudomonadati</taxon>
        <taxon>Bacteroidota</taxon>
        <taxon>Bacteroidia</taxon>
        <taxon>Marinilabiliales</taxon>
        <taxon>Marinilabiliaceae</taxon>
        <taxon>Plebeiibacterium</taxon>
    </lineage>
</organism>
<sequence>MDFFQYIDEFRKYIQIPASVKLEALDPSFRPAKRKIINLIGKATYTKIKDAYTSESEDETLKEAIEYVQAALANMMHIDYFKLSASERNSTENKMYKYQEDQTIEINISNTWTELDNLLEILEANNTVFPDFENTDAYKVRDKLIFKNAREFDKEYGIDESAYFYMRTVYIQYEVITDVLTKRGVDIESINQDEKYEYAVKKSLAYEVMARACKQFDYLELPKSLRNDMYNEMRKRDFKQSTSIKEEIFQQLHNKAYDYLLDVEDWIQKQNAGTYEVPEDVNSEDNKFFFTT</sequence>
<gene>
    <name evidence="1" type="ORF">OM075_00545</name>
</gene>
<evidence type="ECO:0000313" key="1">
    <source>
        <dbReference type="EMBL" id="MCW3784928.1"/>
    </source>
</evidence>
<protein>
    <submittedName>
        <fullName evidence="1">Uncharacterized protein</fullName>
    </submittedName>
</protein>
<accession>A0AAE3M0T9</accession>
<reference evidence="1" key="1">
    <citation type="submission" date="2022-10" db="EMBL/GenBank/DDBJ databases">
        <authorList>
            <person name="Yu W.X."/>
        </authorList>
    </citation>
    <scope>NUCLEOTIDE SEQUENCE</scope>
    <source>
        <strain evidence="1">AAT</strain>
    </source>
</reference>
<dbReference type="EMBL" id="JAPDPJ010000001">
    <property type="protein sequence ID" value="MCW3784928.1"/>
    <property type="molecule type" value="Genomic_DNA"/>
</dbReference>
<proteinExistence type="predicted"/>
<dbReference type="Proteomes" id="UP001209229">
    <property type="component" value="Unassembled WGS sequence"/>
</dbReference>
<dbReference type="AlphaFoldDB" id="A0AAE3M0T9"/>
<name>A0AAE3M0T9_9BACT</name>